<reference evidence="1" key="1">
    <citation type="journal article" date="2015" name="Nature">
        <title>Complex archaea that bridge the gap between prokaryotes and eukaryotes.</title>
        <authorList>
            <person name="Spang A."/>
            <person name="Saw J.H."/>
            <person name="Jorgensen S.L."/>
            <person name="Zaremba-Niedzwiedzka K."/>
            <person name="Martijn J."/>
            <person name="Lind A.E."/>
            <person name="van Eijk R."/>
            <person name="Schleper C."/>
            <person name="Guy L."/>
            <person name="Ettema T.J."/>
        </authorList>
    </citation>
    <scope>NUCLEOTIDE SEQUENCE</scope>
</reference>
<dbReference type="EMBL" id="LAZR01006123">
    <property type="protein sequence ID" value="KKM94549.1"/>
    <property type="molecule type" value="Genomic_DNA"/>
</dbReference>
<sequence>MEKVDTKNLPISNNEKNCLQNLERKLHIDLYLVRNICDVKIKPKSKGIFGIKLEEDHVIEFILYSELSLPFPYNLENLKFLKKL</sequence>
<name>A0A0F9LI02_9ZZZZ</name>
<proteinExistence type="predicted"/>
<evidence type="ECO:0000313" key="1">
    <source>
        <dbReference type="EMBL" id="KKM94549.1"/>
    </source>
</evidence>
<organism evidence="1">
    <name type="scientific">marine sediment metagenome</name>
    <dbReference type="NCBI Taxonomy" id="412755"/>
    <lineage>
        <taxon>unclassified sequences</taxon>
        <taxon>metagenomes</taxon>
        <taxon>ecological metagenomes</taxon>
    </lineage>
</organism>
<dbReference type="AlphaFoldDB" id="A0A0F9LI02"/>
<protein>
    <submittedName>
        <fullName evidence="1">Uncharacterized protein</fullName>
    </submittedName>
</protein>
<comment type="caution">
    <text evidence="1">The sequence shown here is derived from an EMBL/GenBank/DDBJ whole genome shotgun (WGS) entry which is preliminary data.</text>
</comment>
<gene>
    <name evidence="1" type="ORF">LCGC14_1197190</name>
</gene>
<accession>A0A0F9LI02</accession>